<dbReference type="NCBIfam" id="TIGR00074">
    <property type="entry name" value="hypC_hupF"/>
    <property type="match status" value="1"/>
</dbReference>
<evidence type="ECO:0000256" key="1">
    <source>
        <dbReference type="ARBA" id="ARBA00006018"/>
    </source>
</evidence>
<dbReference type="Gene3D" id="2.30.30.140">
    <property type="match status" value="1"/>
</dbReference>
<dbReference type="GO" id="GO:0051604">
    <property type="term" value="P:protein maturation"/>
    <property type="evidence" value="ECO:0007669"/>
    <property type="project" value="TreeGrafter"/>
</dbReference>
<evidence type="ECO:0000313" key="2">
    <source>
        <dbReference type="EMBL" id="HJB90568.1"/>
    </source>
</evidence>
<organism evidence="2 3">
    <name type="scientific">Candidatus Eisenbergiella merdigallinarum</name>
    <dbReference type="NCBI Taxonomy" id="2838552"/>
    <lineage>
        <taxon>Bacteria</taxon>
        <taxon>Bacillati</taxon>
        <taxon>Bacillota</taxon>
        <taxon>Clostridia</taxon>
        <taxon>Lachnospirales</taxon>
        <taxon>Lachnospiraceae</taxon>
        <taxon>Eisenbergiella</taxon>
    </lineage>
</organism>
<dbReference type="PANTHER" id="PTHR35177:SF2">
    <property type="entry name" value="HYDROGENASE MATURATION FACTOR HYBG"/>
    <property type="match status" value="1"/>
</dbReference>
<reference evidence="2" key="2">
    <citation type="submission" date="2021-04" db="EMBL/GenBank/DDBJ databases">
        <authorList>
            <person name="Gilroy R."/>
        </authorList>
    </citation>
    <scope>NUCLEOTIDE SEQUENCE</scope>
    <source>
        <strain evidence="2">USAMLcec3-2134</strain>
    </source>
</reference>
<comment type="caution">
    <text evidence="2">The sequence shown here is derived from an EMBL/GenBank/DDBJ whole genome shotgun (WGS) entry which is preliminary data.</text>
</comment>
<dbReference type="PANTHER" id="PTHR35177">
    <property type="entry name" value="HYDROGENASE MATURATION FACTOR HYBG"/>
    <property type="match status" value="1"/>
</dbReference>
<dbReference type="PROSITE" id="PS01097">
    <property type="entry name" value="HUPF_HYPC"/>
    <property type="match status" value="1"/>
</dbReference>
<dbReference type="InterPro" id="IPR001109">
    <property type="entry name" value="Hydrogenase_HupF/HypC"/>
</dbReference>
<gene>
    <name evidence="2" type="ORF">H9763_03755</name>
</gene>
<protein>
    <submittedName>
        <fullName evidence="2">HypC/HybG/HupF family hydrogenase formation chaperone</fullName>
    </submittedName>
</protein>
<dbReference type="GO" id="GO:1902670">
    <property type="term" value="F:carbon dioxide binding"/>
    <property type="evidence" value="ECO:0007669"/>
    <property type="project" value="TreeGrafter"/>
</dbReference>
<evidence type="ECO:0000313" key="3">
    <source>
        <dbReference type="Proteomes" id="UP000886883"/>
    </source>
</evidence>
<accession>A0A9D2MPI2</accession>
<dbReference type="Proteomes" id="UP000886883">
    <property type="component" value="Unassembled WGS sequence"/>
</dbReference>
<dbReference type="AlphaFoldDB" id="A0A9D2MPI2"/>
<reference evidence="2" key="1">
    <citation type="journal article" date="2021" name="PeerJ">
        <title>Extensive microbial diversity within the chicken gut microbiome revealed by metagenomics and culture.</title>
        <authorList>
            <person name="Gilroy R."/>
            <person name="Ravi A."/>
            <person name="Getino M."/>
            <person name="Pursley I."/>
            <person name="Horton D.L."/>
            <person name="Alikhan N.F."/>
            <person name="Baker D."/>
            <person name="Gharbi K."/>
            <person name="Hall N."/>
            <person name="Watson M."/>
            <person name="Adriaenssens E.M."/>
            <person name="Foster-Nyarko E."/>
            <person name="Jarju S."/>
            <person name="Secka A."/>
            <person name="Antonio M."/>
            <person name="Oren A."/>
            <person name="Chaudhuri R.R."/>
            <person name="La Ragione R."/>
            <person name="Hildebrand F."/>
            <person name="Pallen M.J."/>
        </authorList>
    </citation>
    <scope>NUCLEOTIDE SEQUENCE</scope>
    <source>
        <strain evidence="2">USAMLcec3-2134</strain>
    </source>
</reference>
<proteinExistence type="inferred from homology"/>
<dbReference type="InterPro" id="IPR019812">
    <property type="entry name" value="Hydgase_assmbl_chp_CS"/>
</dbReference>
<dbReference type="EMBL" id="DWXE01000011">
    <property type="protein sequence ID" value="HJB90568.1"/>
    <property type="molecule type" value="Genomic_DNA"/>
</dbReference>
<dbReference type="Pfam" id="PF01455">
    <property type="entry name" value="HupF_HypC"/>
    <property type="match status" value="1"/>
</dbReference>
<dbReference type="PRINTS" id="PR00445">
    <property type="entry name" value="HUPFHYPC"/>
</dbReference>
<dbReference type="GO" id="GO:0005506">
    <property type="term" value="F:iron ion binding"/>
    <property type="evidence" value="ECO:0007669"/>
    <property type="project" value="TreeGrafter"/>
</dbReference>
<name>A0A9D2MPI2_9FIRM</name>
<dbReference type="SUPFAM" id="SSF159127">
    <property type="entry name" value="HupF/HypC-like"/>
    <property type="match status" value="1"/>
</dbReference>
<sequence length="72" mass="7938">MCLAIPMKIKKIARPVATAEAGGLDQEVRVDLIEDLSPGDYVIVHAGFAIQKMTEEEAMENIRLLEDIKDAL</sequence>
<comment type="similarity">
    <text evidence="1">Belongs to the HupF/HypC family.</text>
</comment>